<keyword evidence="1" id="KW-0443">Lipid metabolism</keyword>
<feature type="domain" description="Thioester reductase (TE)" evidence="2">
    <location>
        <begin position="22"/>
        <end position="160"/>
    </location>
</feature>
<keyword evidence="1" id="KW-0560">Oxidoreductase</keyword>
<comment type="similarity">
    <text evidence="1">Belongs to the fatty acyl-CoA reductase family.</text>
</comment>
<name>A0A6J1QIS6_9HYME</name>
<dbReference type="InterPro" id="IPR026055">
    <property type="entry name" value="FAR"/>
</dbReference>
<accession>A0A6J1QIS6</accession>
<dbReference type="GO" id="GO:0102965">
    <property type="term" value="F:alcohol-forming long-chain fatty acyl-CoA reductase activity"/>
    <property type="evidence" value="ECO:0007669"/>
    <property type="project" value="UniProtKB-EC"/>
</dbReference>
<dbReference type="RefSeq" id="XP_024881763.1">
    <property type="nucleotide sequence ID" value="XM_025025995.1"/>
</dbReference>
<protein>
    <recommendedName>
        <fullName evidence="1">Fatty acyl-CoA reductase</fullName>
        <ecNumber evidence="1">1.2.1.84</ecNumber>
    </recommendedName>
</protein>
<dbReference type="InterPro" id="IPR036291">
    <property type="entry name" value="NAD(P)-bd_dom_sf"/>
</dbReference>
<comment type="catalytic activity">
    <reaction evidence="1">
        <text>a long-chain fatty acyl-CoA + 2 NADPH + 2 H(+) = a long-chain primary fatty alcohol + 2 NADP(+) + CoA</text>
        <dbReference type="Rhea" id="RHEA:52716"/>
        <dbReference type="ChEBI" id="CHEBI:15378"/>
        <dbReference type="ChEBI" id="CHEBI:57287"/>
        <dbReference type="ChEBI" id="CHEBI:57783"/>
        <dbReference type="ChEBI" id="CHEBI:58349"/>
        <dbReference type="ChEBI" id="CHEBI:77396"/>
        <dbReference type="ChEBI" id="CHEBI:83139"/>
        <dbReference type="EC" id="1.2.1.84"/>
    </reaction>
</comment>
<evidence type="ECO:0000259" key="2">
    <source>
        <dbReference type="Pfam" id="PF07993"/>
    </source>
</evidence>
<gene>
    <name evidence="4" type="primary">LOC112460994</name>
</gene>
<dbReference type="InterPro" id="IPR013120">
    <property type="entry name" value="FAR_NAD-bd"/>
</dbReference>
<dbReference type="PANTHER" id="PTHR11011">
    <property type="entry name" value="MALE STERILITY PROTEIN 2-RELATED"/>
    <property type="match status" value="1"/>
</dbReference>
<dbReference type="Gene3D" id="3.40.50.720">
    <property type="entry name" value="NAD(P)-binding Rossmann-like Domain"/>
    <property type="match status" value="1"/>
</dbReference>
<organism evidence="3 4">
    <name type="scientific">Temnothorax curvispinosus</name>
    <dbReference type="NCBI Taxonomy" id="300111"/>
    <lineage>
        <taxon>Eukaryota</taxon>
        <taxon>Metazoa</taxon>
        <taxon>Ecdysozoa</taxon>
        <taxon>Arthropoda</taxon>
        <taxon>Hexapoda</taxon>
        <taxon>Insecta</taxon>
        <taxon>Pterygota</taxon>
        <taxon>Neoptera</taxon>
        <taxon>Endopterygota</taxon>
        <taxon>Hymenoptera</taxon>
        <taxon>Apocrita</taxon>
        <taxon>Aculeata</taxon>
        <taxon>Formicoidea</taxon>
        <taxon>Formicidae</taxon>
        <taxon>Myrmicinae</taxon>
        <taxon>Temnothorax</taxon>
    </lineage>
</organism>
<dbReference type="GO" id="GO:0005777">
    <property type="term" value="C:peroxisome"/>
    <property type="evidence" value="ECO:0007669"/>
    <property type="project" value="TreeGrafter"/>
</dbReference>
<dbReference type="GeneID" id="112460994"/>
<dbReference type="EC" id="1.2.1.84" evidence="1"/>
<reference evidence="4" key="1">
    <citation type="submission" date="2025-08" db="UniProtKB">
        <authorList>
            <consortium name="RefSeq"/>
        </authorList>
    </citation>
    <scope>IDENTIFICATION</scope>
    <source>
        <tissue evidence="4">Whole body</tissue>
    </source>
</reference>
<evidence type="ECO:0000313" key="4">
    <source>
        <dbReference type="RefSeq" id="XP_024881763.1"/>
    </source>
</evidence>
<dbReference type="Proteomes" id="UP000504618">
    <property type="component" value="Unplaced"/>
</dbReference>
<dbReference type="AlphaFoldDB" id="A0A6J1QIS6"/>
<keyword evidence="1" id="KW-0444">Lipid biosynthesis</keyword>
<dbReference type="PANTHER" id="PTHR11011:SF116">
    <property type="entry name" value="FATTY ACYL-COA REDUCTASE CG5065-RELATED"/>
    <property type="match status" value="1"/>
</dbReference>
<dbReference type="Pfam" id="PF07993">
    <property type="entry name" value="NAD_binding_4"/>
    <property type="match status" value="1"/>
</dbReference>
<dbReference type="OrthoDB" id="429813at2759"/>
<evidence type="ECO:0000256" key="1">
    <source>
        <dbReference type="RuleBase" id="RU363097"/>
    </source>
</evidence>
<keyword evidence="1" id="KW-0521">NADP</keyword>
<sequence>MMTDMDPAKSIPAFYAGQSIFLTGATGFLGKVFAEKVLRSCPDVRKIFLLIRPKKGLNINERLEKMLNMPLFDKLREEQSSNFEKLVPICGDVSEKRLGLSAADRQMLIERVSIIIHGAASVRFNDTLKNAIFANTRATRDICILAQSMKNLKVSNFYSKKKKKNNSVDLYL</sequence>
<proteinExistence type="inferred from homology"/>
<dbReference type="GO" id="GO:0035336">
    <property type="term" value="P:long-chain fatty-acyl-CoA metabolic process"/>
    <property type="evidence" value="ECO:0007669"/>
    <property type="project" value="TreeGrafter"/>
</dbReference>
<dbReference type="SUPFAM" id="SSF51735">
    <property type="entry name" value="NAD(P)-binding Rossmann-fold domains"/>
    <property type="match status" value="1"/>
</dbReference>
<dbReference type="GO" id="GO:0080019">
    <property type="term" value="F:alcohol-forming very long-chain fatty acyl-CoA reductase activity"/>
    <property type="evidence" value="ECO:0007669"/>
    <property type="project" value="InterPro"/>
</dbReference>
<comment type="function">
    <text evidence="1">Catalyzes the reduction of fatty acyl-CoA to fatty alcohols.</text>
</comment>
<evidence type="ECO:0000313" key="3">
    <source>
        <dbReference type="Proteomes" id="UP000504618"/>
    </source>
</evidence>
<keyword evidence="3" id="KW-1185">Reference proteome</keyword>